<dbReference type="InterPro" id="IPR011990">
    <property type="entry name" value="TPR-like_helical_dom_sf"/>
</dbReference>
<accession>A0A1C3K0G1</accession>
<dbReference type="SUPFAM" id="SSF48452">
    <property type="entry name" value="TPR-like"/>
    <property type="match status" value="1"/>
</dbReference>
<dbReference type="EMBL" id="LT907988">
    <property type="protein sequence ID" value="SOE50709.1"/>
    <property type="molecule type" value="Genomic_DNA"/>
</dbReference>
<dbReference type="PIRSF" id="PIRSF029658">
    <property type="entry name" value="UCP029658_TPR"/>
    <property type="match status" value="1"/>
</dbReference>
<dbReference type="EMBL" id="FLRC01000011">
    <property type="protein sequence ID" value="SBT24914.1"/>
    <property type="molecule type" value="Genomic_DNA"/>
</dbReference>
<proteinExistence type="predicted"/>
<keyword evidence="5" id="KW-1185">Reference proteome</keyword>
<reference evidence="4 5" key="2">
    <citation type="submission" date="2017-08" db="EMBL/GenBank/DDBJ databases">
        <authorList>
            <person name="de Groot N.N."/>
        </authorList>
    </citation>
    <scope>NUCLEOTIDE SEQUENCE [LARGE SCALE GENOMIC DNA]</scope>
    <source>
        <strain evidence="4">Orrdi1</strain>
    </source>
</reference>
<dbReference type="Proteomes" id="UP000078558">
    <property type="component" value="Chromosome I"/>
</dbReference>
<dbReference type="PROSITE" id="PS50005">
    <property type="entry name" value="TPR"/>
    <property type="match status" value="1"/>
</dbReference>
<dbReference type="SMART" id="SM00028">
    <property type="entry name" value="TPR"/>
    <property type="match status" value="2"/>
</dbReference>
<feature type="compositionally biased region" description="Basic and acidic residues" evidence="2">
    <location>
        <begin position="302"/>
        <end position="311"/>
    </location>
</feature>
<dbReference type="STRING" id="1851544.ODI_02985"/>
<dbReference type="InterPro" id="IPR016931">
    <property type="entry name" value="UCP029658_TPR"/>
</dbReference>
<feature type="compositionally biased region" description="Low complexity" evidence="2">
    <location>
        <begin position="276"/>
        <end position="300"/>
    </location>
</feature>
<protein>
    <submittedName>
        <fullName evidence="3">Flp pilus assembly protein TadD, contains TPR repeats</fullName>
    </submittedName>
</protein>
<dbReference type="KEGG" id="odi:ODI_R2911"/>
<dbReference type="Gene3D" id="1.25.40.10">
    <property type="entry name" value="Tetratricopeptide repeat domain"/>
    <property type="match status" value="1"/>
</dbReference>
<evidence type="ECO:0000256" key="2">
    <source>
        <dbReference type="SAM" id="MobiDB-lite"/>
    </source>
</evidence>
<reference evidence="3 5" key="1">
    <citation type="submission" date="2016-06" db="EMBL/GenBank/DDBJ databases">
        <authorList>
            <person name="Kjaerup R.B."/>
            <person name="Dalgaard T.S."/>
            <person name="Juul-Madsen H.R."/>
        </authorList>
    </citation>
    <scope>NUCLEOTIDE SEQUENCE [LARGE SCALE GENOMIC DNA]</scope>
    <source>
        <strain evidence="3">Orrdi1</strain>
    </source>
</reference>
<dbReference type="PROSITE" id="PS51257">
    <property type="entry name" value="PROKAR_LIPOPROTEIN"/>
    <property type="match status" value="1"/>
</dbReference>
<evidence type="ECO:0000313" key="5">
    <source>
        <dbReference type="Proteomes" id="UP000078558"/>
    </source>
</evidence>
<feature type="region of interest" description="Disordered" evidence="2">
    <location>
        <begin position="267"/>
        <end position="311"/>
    </location>
</feature>
<gene>
    <name evidence="3" type="ORF">ODI_02985</name>
    <name evidence="4" type="ORF">ODI_R2911</name>
</gene>
<organism evidence="3 5">
    <name type="scientific">Orrella dioscoreae</name>
    <dbReference type="NCBI Taxonomy" id="1851544"/>
    <lineage>
        <taxon>Bacteria</taxon>
        <taxon>Pseudomonadati</taxon>
        <taxon>Pseudomonadota</taxon>
        <taxon>Betaproteobacteria</taxon>
        <taxon>Burkholderiales</taxon>
        <taxon>Alcaligenaceae</taxon>
        <taxon>Orrella</taxon>
    </lineage>
</organism>
<dbReference type="AlphaFoldDB" id="A0A1C3K0G1"/>
<evidence type="ECO:0000313" key="3">
    <source>
        <dbReference type="EMBL" id="SBT24914.1"/>
    </source>
</evidence>
<name>A0A1C3K0G1_9BURK</name>
<dbReference type="OrthoDB" id="8535852at2"/>
<evidence type="ECO:0000313" key="4">
    <source>
        <dbReference type="EMBL" id="SOE50709.1"/>
    </source>
</evidence>
<keyword evidence="1" id="KW-0802">TPR repeat</keyword>
<evidence type="ECO:0000256" key="1">
    <source>
        <dbReference type="PROSITE-ProRule" id="PRU00339"/>
    </source>
</evidence>
<dbReference type="RefSeq" id="WP_067751818.1">
    <property type="nucleotide sequence ID" value="NZ_LT907988.1"/>
</dbReference>
<dbReference type="InterPro" id="IPR019734">
    <property type="entry name" value="TPR_rpt"/>
</dbReference>
<sequence>MRNDQRAGLRVLALGAVVLVSGCAATSQESAWKVVQQQQEAQMAMRQHEADEARRQAPTQPQLLMSLVREAQSQGRYFASLAYIDAYVQAAGSNPEIEALRAEALRLTGQPTQSEAAYRALLGTPQAARAWHGLGLLAGARGDLDRAAADLGRAAALAPTDAQVLNDLGYAHLLAGRPGDARLPLGKAAELAPGNAKVLSNLALLLLVQGDEGGAGRVMDDAGLPDPVREEVRRLAAELKPLASQASEPSYSAARIARDDPAAMAARPIVQDVSGAPATAPAPSAPVPRESAAALRASAEQPYDHRPVVRQ</sequence>
<feature type="repeat" description="TPR" evidence="1">
    <location>
        <begin position="128"/>
        <end position="161"/>
    </location>
</feature>